<evidence type="ECO:0000313" key="10">
    <source>
        <dbReference type="EMBL" id="TNV85622.1"/>
    </source>
</evidence>
<evidence type="ECO:0000256" key="3">
    <source>
        <dbReference type="ARBA" id="ARBA00022540"/>
    </source>
</evidence>
<dbReference type="Proteomes" id="UP000785679">
    <property type="component" value="Unassembled WGS sequence"/>
</dbReference>
<dbReference type="PANTHER" id="PTHR13227">
    <property type="entry name" value="EUKARYOTIC TRANSLATION INITIATION FACTOR 2A"/>
    <property type="match status" value="1"/>
</dbReference>
<sequence length="448" mass="50306">MVTIQATSEVLAKKGQGKGQKFWFDGFEFVPPHTTPTGQAHQFLFVWQNCEGLAEKQENGGQVYVFDILSNPEKPKFTVQCSKAQEISVKPSPTGYAALIWSQNFVDSSGKSYYGEHACQYVQLQGGKKREFVPVFDGMIQDVQWIENGERFIMISGLQPATATLYDKNSNPLFEFGKRYRNTIRSCPFSQSLLIGGFGNLAGEVDMWSISTTKEQGKTKAYCTVGIEWAPDGKHLLSSVLYERVKVDNEVRVLNAFGKQECTLSFKESELYWAQWQPYAKGSLEVPDLRKLSRIEESKKEEDKPKPKKWFNPAGGSNTFAQIMRQEMSKVGEKGPKKVDQTQYKEISKIQAQQHAEALQNQGAGAAEEAPVMREAWRKNDQQAQALGLFNPEPIVPTAITIEEKKLSKHAKRRANKKKKVIVESGGHTHEDDEYQEEDGGAGASEQV</sequence>
<evidence type="ECO:0000256" key="7">
    <source>
        <dbReference type="ARBA" id="ARBA00022917"/>
    </source>
</evidence>
<comment type="caution">
    <text evidence="10">The sequence shown here is derived from an EMBL/GenBank/DDBJ whole genome shotgun (WGS) entry which is preliminary data.</text>
</comment>
<gene>
    <name evidence="10" type="ORF">FGO68_gene16822</name>
</gene>
<evidence type="ECO:0000256" key="1">
    <source>
        <dbReference type="ARBA" id="ARBA00009573"/>
    </source>
</evidence>
<evidence type="ECO:0000259" key="9">
    <source>
        <dbReference type="Pfam" id="PF08662"/>
    </source>
</evidence>
<keyword evidence="4" id="KW-0853">WD repeat</keyword>
<comment type="similarity">
    <text evidence="1">Belongs to the WD repeat EIF2A family.</text>
</comment>
<evidence type="ECO:0000256" key="5">
    <source>
        <dbReference type="ARBA" id="ARBA00022737"/>
    </source>
</evidence>
<dbReference type="GO" id="GO:0006417">
    <property type="term" value="P:regulation of translation"/>
    <property type="evidence" value="ECO:0007669"/>
    <property type="project" value="UniProtKB-KW"/>
</dbReference>
<dbReference type="GO" id="GO:0000049">
    <property type="term" value="F:tRNA binding"/>
    <property type="evidence" value="ECO:0007669"/>
    <property type="project" value="TreeGrafter"/>
</dbReference>
<keyword evidence="3" id="KW-0396">Initiation factor</keyword>
<reference evidence="10" key="1">
    <citation type="submission" date="2019-06" db="EMBL/GenBank/DDBJ databases">
        <authorList>
            <person name="Zheng W."/>
        </authorList>
    </citation>
    <scope>NUCLEOTIDE SEQUENCE</scope>
    <source>
        <strain evidence="10">QDHG01</strain>
    </source>
</reference>
<protein>
    <recommendedName>
        <fullName evidence="2">Eukaryotic translation initiation factor 2A</fullName>
    </recommendedName>
</protein>
<evidence type="ECO:0000256" key="6">
    <source>
        <dbReference type="ARBA" id="ARBA00022845"/>
    </source>
</evidence>
<dbReference type="SUPFAM" id="SSF50960">
    <property type="entry name" value="TolB, C-terminal domain"/>
    <property type="match status" value="1"/>
</dbReference>
<evidence type="ECO:0000256" key="2">
    <source>
        <dbReference type="ARBA" id="ARBA00013819"/>
    </source>
</evidence>
<feature type="domain" description="Translation initiation factor beta propellor-like" evidence="9">
    <location>
        <begin position="83"/>
        <end position="266"/>
    </location>
</feature>
<dbReference type="EMBL" id="RRYP01001680">
    <property type="protein sequence ID" value="TNV85622.1"/>
    <property type="molecule type" value="Genomic_DNA"/>
</dbReference>
<dbReference type="Gene3D" id="2.130.10.10">
    <property type="entry name" value="YVTN repeat-like/Quinoprotein amine dehydrogenase"/>
    <property type="match status" value="1"/>
</dbReference>
<feature type="compositionally biased region" description="Basic and acidic residues" evidence="8">
    <location>
        <begin position="296"/>
        <end position="305"/>
    </location>
</feature>
<feature type="compositionally biased region" description="Basic residues" evidence="8">
    <location>
        <begin position="408"/>
        <end position="420"/>
    </location>
</feature>
<dbReference type="PANTHER" id="PTHR13227:SF0">
    <property type="entry name" value="EUKARYOTIC TRANSLATION INITIATION FACTOR 2A"/>
    <property type="match status" value="1"/>
</dbReference>
<dbReference type="GO" id="GO:0043022">
    <property type="term" value="F:ribosome binding"/>
    <property type="evidence" value="ECO:0007669"/>
    <property type="project" value="TreeGrafter"/>
</dbReference>
<dbReference type="InterPro" id="IPR015943">
    <property type="entry name" value="WD40/YVTN_repeat-like_dom_sf"/>
</dbReference>
<dbReference type="OrthoDB" id="2194683at2759"/>
<organism evidence="10 11">
    <name type="scientific">Halteria grandinella</name>
    <dbReference type="NCBI Taxonomy" id="5974"/>
    <lineage>
        <taxon>Eukaryota</taxon>
        <taxon>Sar</taxon>
        <taxon>Alveolata</taxon>
        <taxon>Ciliophora</taxon>
        <taxon>Intramacronucleata</taxon>
        <taxon>Spirotrichea</taxon>
        <taxon>Stichotrichia</taxon>
        <taxon>Sporadotrichida</taxon>
        <taxon>Halteriidae</taxon>
        <taxon>Halteria</taxon>
    </lineage>
</organism>
<feature type="region of interest" description="Disordered" evidence="8">
    <location>
        <begin position="296"/>
        <end position="317"/>
    </location>
</feature>
<dbReference type="AlphaFoldDB" id="A0A8J8T7S0"/>
<evidence type="ECO:0000256" key="4">
    <source>
        <dbReference type="ARBA" id="ARBA00022574"/>
    </source>
</evidence>
<evidence type="ECO:0000256" key="8">
    <source>
        <dbReference type="SAM" id="MobiDB-lite"/>
    </source>
</evidence>
<accession>A0A8J8T7S0</accession>
<dbReference type="InterPro" id="IPR013979">
    <property type="entry name" value="TIF_beta_prop-like"/>
</dbReference>
<dbReference type="Pfam" id="PF08662">
    <property type="entry name" value="eIF2A"/>
    <property type="match status" value="1"/>
</dbReference>
<dbReference type="InterPro" id="IPR011387">
    <property type="entry name" value="TIF2A"/>
</dbReference>
<proteinExistence type="inferred from homology"/>
<dbReference type="GO" id="GO:0003729">
    <property type="term" value="F:mRNA binding"/>
    <property type="evidence" value="ECO:0007669"/>
    <property type="project" value="TreeGrafter"/>
</dbReference>
<dbReference type="GO" id="GO:0022627">
    <property type="term" value="C:cytosolic small ribosomal subunit"/>
    <property type="evidence" value="ECO:0007669"/>
    <property type="project" value="TreeGrafter"/>
</dbReference>
<keyword evidence="7" id="KW-0648">Protein biosynthesis</keyword>
<keyword evidence="11" id="KW-1185">Reference proteome</keyword>
<dbReference type="GO" id="GO:0003743">
    <property type="term" value="F:translation initiation factor activity"/>
    <property type="evidence" value="ECO:0007669"/>
    <property type="project" value="UniProtKB-KW"/>
</dbReference>
<name>A0A8J8T7S0_HALGN</name>
<keyword evidence="5" id="KW-0677">Repeat</keyword>
<feature type="region of interest" description="Disordered" evidence="8">
    <location>
        <begin position="408"/>
        <end position="448"/>
    </location>
</feature>
<keyword evidence="6" id="KW-0810">Translation regulation</keyword>
<evidence type="ECO:0000313" key="11">
    <source>
        <dbReference type="Proteomes" id="UP000785679"/>
    </source>
</evidence>